<dbReference type="Proteomes" id="UP000466442">
    <property type="component" value="Unassembled WGS sequence"/>
</dbReference>
<comment type="catalytic activity">
    <reaction evidence="8">
        <text>serotonin + (5Z,8Z,11Z,14Z)-eicosatetraenoyl-CoA = N-[(5Z,8Z,11Z,14Z)-eicosatetraenoyl]-serotonin + CoA + H(+)</text>
        <dbReference type="Rhea" id="RHEA:51396"/>
        <dbReference type="ChEBI" id="CHEBI:15378"/>
        <dbReference type="ChEBI" id="CHEBI:57287"/>
        <dbReference type="ChEBI" id="CHEBI:57368"/>
        <dbReference type="ChEBI" id="CHEBI:132255"/>
        <dbReference type="ChEBI" id="CHEBI:350546"/>
    </reaction>
    <physiologicalReaction direction="left-to-right" evidence="8">
        <dbReference type="Rhea" id="RHEA:51397"/>
    </physiologicalReaction>
</comment>
<dbReference type="PANTHER" id="PTHR20905">
    <property type="entry name" value="N-ACETYLTRANSFERASE-RELATED"/>
    <property type="match status" value="1"/>
</dbReference>
<accession>A0A6A4JYD1</accession>
<dbReference type="EC" id="2.3.1.87" evidence="5"/>
<evidence type="ECO:0000256" key="7">
    <source>
        <dbReference type="ARBA" id="ARBA00050849"/>
    </source>
</evidence>
<sequence>MRSSLIDEVGELQPETIVNKMMETKENWDAINTYLGVQAEAISPPRQLIMDEIDIVAPVPEEYYEKVIHHLRHNFFPDEPLNNSVGLCVRGEPHKELEKISYETLKDQLSIMAVHTPTETVAAVALNGILRKGDIENSIEKLDSVPDEKFKTIFSNLYAINKSLDLFERYEVDSVFECRILSVDSEFRGKGLAIQLAEKSEELARSEGFKIFKTDTTGMFSQKTLLKLGHEPILEKKYEDILSEDGERVFNTSPPHESLKIMIKILE</sequence>
<comment type="similarity">
    <text evidence="4">Belongs to the acetyltransferase family. AANAT subfamily.</text>
</comment>
<evidence type="ECO:0000256" key="13">
    <source>
        <dbReference type="ARBA" id="ARBA00052491"/>
    </source>
</evidence>
<evidence type="ECO:0000256" key="5">
    <source>
        <dbReference type="ARBA" id="ARBA00039114"/>
    </source>
</evidence>
<comment type="catalytic activity">
    <reaction evidence="6">
        <text>dopamine + (9Z)-octadecenoyl-CoA = N-(9Z-octadecanoyl)-dopamine + CoA + H(+)</text>
        <dbReference type="Rhea" id="RHEA:51380"/>
        <dbReference type="ChEBI" id="CHEBI:15378"/>
        <dbReference type="ChEBI" id="CHEBI:31883"/>
        <dbReference type="ChEBI" id="CHEBI:57287"/>
        <dbReference type="ChEBI" id="CHEBI:57387"/>
        <dbReference type="ChEBI" id="CHEBI:59905"/>
    </reaction>
    <physiologicalReaction direction="left-to-right" evidence="6">
        <dbReference type="Rhea" id="RHEA:51381"/>
    </physiologicalReaction>
</comment>
<comment type="catalytic activity">
    <reaction evidence="13">
        <text>serotonin + acetyl-CoA = N-acetylserotonin + CoA + H(+)</text>
        <dbReference type="Rhea" id="RHEA:25217"/>
        <dbReference type="ChEBI" id="CHEBI:15378"/>
        <dbReference type="ChEBI" id="CHEBI:17697"/>
        <dbReference type="ChEBI" id="CHEBI:57287"/>
        <dbReference type="ChEBI" id="CHEBI:57288"/>
        <dbReference type="ChEBI" id="CHEBI:350546"/>
        <dbReference type="EC" id="2.3.1.87"/>
    </reaction>
    <physiologicalReaction direction="left-to-right" evidence="13">
        <dbReference type="Rhea" id="RHEA:25218"/>
    </physiologicalReaction>
</comment>
<evidence type="ECO:0000256" key="11">
    <source>
        <dbReference type="ARBA" id="ARBA00052178"/>
    </source>
</evidence>
<evidence type="ECO:0000256" key="9">
    <source>
        <dbReference type="ARBA" id="ARBA00051711"/>
    </source>
</evidence>
<evidence type="ECO:0000256" key="12">
    <source>
        <dbReference type="ARBA" id="ARBA00052335"/>
    </source>
</evidence>
<dbReference type="CDD" id="cd04301">
    <property type="entry name" value="NAT_SF"/>
    <property type="match status" value="1"/>
</dbReference>
<evidence type="ECO:0000256" key="6">
    <source>
        <dbReference type="ARBA" id="ARBA00050189"/>
    </source>
</evidence>
<comment type="catalytic activity">
    <reaction evidence="9">
        <text>dopamine + acetyl-CoA = N-acetyldopamine + CoA + H(+)</text>
        <dbReference type="Rhea" id="RHEA:51388"/>
        <dbReference type="ChEBI" id="CHEBI:15378"/>
        <dbReference type="ChEBI" id="CHEBI:57287"/>
        <dbReference type="ChEBI" id="CHEBI:57288"/>
        <dbReference type="ChEBI" id="CHEBI:59905"/>
        <dbReference type="ChEBI" id="CHEBI:125678"/>
    </reaction>
    <physiologicalReaction direction="left-to-right" evidence="9">
        <dbReference type="Rhea" id="RHEA:51389"/>
    </physiologicalReaction>
</comment>
<evidence type="ECO:0000256" key="2">
    <source>
        <dbReference type="ARBA" id="ARBA00023315"/>
    </source>
</evidence>
<evidence type="ECO:0000256" key="1">
    <source>
        <dbReference type="ARBA" id="ARBA00022679"/>
    </source>
</evidence>
<evidence type="ECO:0000256" key="8">
    <source>
        <dbReference type="ARBA" id="ARBA00051284"/>
    </source>
</evidence>
<dbReference type="PANTHER" id="PTHR20905:SF32">
    <property type="entry name" value="ARYLALKYLAMINE N-ACETYLTRANSFERASE-LIKE 7, ISOFORM A"/>
    <property type="match status" value="1"/>
</dbReference>
<name>A0A6A4JYD1_APOLU</name>
<dbReference type="GO" id="GO:0004059">
    <property type="term" value="F:aralkylamine N-acetyltransferase activity"/>
    <property type="evidence" value="ECO:0007669"/>
    <property type="project" value="UniProtKB-EC"/>
</dbReference>
<keyword evidence="2" id="KW-0012">Acyltransferase</keyword>
<evidence type="ECO:0000256" key="4">
    <source>
        <dbReference type="ARBA" id="ARBA00038182"/>
    </source>
</evidence>
<evidence type="ECO:0000313" key="15">
    <source>
        <dbReference type="Proteomes" id="UP000466442"/>
    </source>
</evidence>
<comment type="catalytic activity">
    <reaction evidence="12">
        <text>dopamine + hexadecanoyl-CoA = N-hexadecanoyl-dopamine + CoA + H(+)</text>
        <dbReference type="Rhea" id="RHEA:51376"/>
        <dbReference type="ChEBI" id="CHEBI:15378"/>
        <dbReference type="ChEBI" id="CHEBI:57287"/>
        <dbReference type="ChEBI" id="CHEBI:57379"/>
        <dbReference type="ChEBI" id="CHEBI:59905"/>
        <dbReference type="ChEBI" id="CHEBI:134058"/>
    </reaction>
    <physiologicalReaction direction="left-to-right" evidence="12">
        <dbReference type="Rhea" id="RHEA:51377"/>
    </physiologicalReaction>
</comment>
<gene>
    <name evidence="14" type="ORF">GE061_013037</name>
</gene>
<keyword evidence="1" id="KW-0808">Transferase</keyword>
<dbReference type="OrthoDB" id="2115692at2759"/>
<comment type="catalytic activity">
    <reaction evidence="11">
        <text>serotonin + hexadecanoyl-CoA = N-hexadecanoyl-serotonin + CoA + H(+)</text>
        <dbReference type="Rhea" id="RHEA:51384"/>
        <dbReference type="ChEBI" id="CHEBI:15378"/>
        <dbReference type="ChEBI" id="CHEBI:57287"/>
        <dbReference type="ChEBI" id="CHEBI:57379"/>
        <dbReference type="ChEBI" id="CHEBI:134059"/>
        <dbReference type="ChEBI" id="CHEBI:350546"/>
    </reaction>
    <physiologicalReaction direction="left-to-right" evidence="11">
        <dbReference type="Rhea" id="RHEA:51385"/>
    </physiologicalReaction>
</comment>
<dbReference type="Gene3D" id="3.40.630.30">
    <property type="match status" value="1"/>
</dbReference>
<reference evidence="14" key="1">
    <citation type="journal article" date="2021" name="Mol. Ecol. Resour.">
        <title>Apolygus lucorum genome provides insights into omnivorousness and mesophyll feeding.</title>
        <authorList>
            <person name="Liu Y."/>
            <person name="Liu H."/>
            <person name="Wang H."/>
            <person name="Huang T."/>
            <person name="Liu B."/>
            <person name="Yang B."/>
            <person name="Yin L."/>
            <person name="Li B."/>
            <person name="Zhang Y."/>
            <person name="Zhang S."/>
            <person name="Jiang F."/>
            <person name="Zhang X."/>
            <person name="Ren Y."/>
            <person name="Wang B."/>
            <person name="Wang S."/>
            <person name="Lu Y."/>
            <person name="Wu K."/>
            <person name="Fan W."/>
            <person name="Wang G."/>
        </authorList>
    </citation>
    <scope>NUCLEOTIDE SEQUENCE</scope>
    <source>
        <strain evidence="14">12Hb</strain>
    </source>
</reference>
<evidence type="ECO:0000256" key="10">
    <source>
        <dbReference type="ARBA" id="ARBA00051823"/>
    </source>
</evidence>
<dbReference type="FunFam" id="3.40.630.30:FF:000046">
    <property type="entry name" value="Dopamine N-acetyltransferase"/>
    <property type="match status" value="1"/>
</dbReference>
<protein>
    <recommendedName>
        <fullName evidence="5">aralkylamine N-acetyltransferase</fullName>
        <ecNumber evidence="5">2.3.1.87</ecNumber>
    </recommendedName>
</protein>
<proteinExistence type="inferred from homology"/>
<dbReference type="InterPro" id="IPR016181">
    <property type="entry name" value="Acyl_CoA_acyltransferase"/>
</dbReference>
<dbReference type="SUPFAM" id="SSF55729">
    <property type="entry name" value="Acyl-CoA N-acyltransferases (Nat)"/>
    <property type="match status" value="2"/>
</dbReference>
<evidence type="ECO:0000313" key="14">
    <source>
        <dbReference type="EMBL" id="KAF6212514.1"/>
    </source>
</evidence>
<comment type="catalytic activity">
    <reaction evidence="7">
        <text>serotonin + octadecanoyl-CoA = N-octadecanoyl-serotonin + CoA + H(+)</text>
        <dbReference type="Rhea" id="RHEA:51400"/>
        <dbReference type="ChEBI" id="CHEBI:15378"/>
        <dbReference type="ChEBI" id="CHEBI:57287"/>
        <dbReference type="ChEBI" id="CHEBI:57394"/>
        <dbReference type="ChEBI" id="CHEBI:134065"/>
        <dbReference type="ChEBI" id="CHEBI:350546"/>
    </reaction>
    <physiologicalReaction direction="left-to-right" evidence="7">
        <dbReference type="Rhea" id="RHEA:51401"/>
    </physiologicalReaction>
</comment>
<dbReference type="EMBL" id="WIXP02000004">
    <property type="protein sequence ID" value="KAF6212514.1"/>
    <property type="molecule type" value="Genomic_DNA"/>
</dbReference>
<evidence type="ECO:0000256" key="3">
    <source>
        <dbReference type="ARBA" id="ARBA00037926"/>
    </source>
</evidence>
<dbReference type="AlphaFoldDB" id="A0A6A4JYD1"/>
<organism evidence="14 15">
    <name type="scientific">Apolygus lucorum</name>
    <name type="common">Small green plant bug</name>
    <name type="synonym">Lygocoris lucorum</name>
    <dbReference type="NCBI Taxonomy" id="248454"/>
    <lineage>
        <taxon>Eukaryota</taxon>
        <taxon>Metazoa</taxon>
        <taxon>Ecdysozoa</taxon>
        <taxon>Arthropoda</taxon>
        <taxon>Hexapoda</taxon>
        <taxon>Insecta</taxon>
        <taxon>Pterygota</taxon>
        <taxon>Neoptera</taxon>
        <taxon>Paraneoptera</taxon>
        <taxon>Hemiptera</taxon>
        <taxon>Heteroptera</taxon>
        <taxon>Panheteroptera</taxon>
        <taxon>Cimicomorpha</taxon>
        <taxon>Miridae</taxon>
        <taxon>Mirini</taxon>
        <taxon>Apolygus</taxon>
    </lineage>
</organism>
<comment type="catalytic activity">
    <reaction evidence="10">
        <text>serotonin + (9Z)-octadecenoyl-CoA = N-(9Z-octadecenoyl)-serotonin + CoA + H(+)</text>
        <dbReference type="Rhea" id="RHEA:51392"/>
        <dbReference type="ChEBI" id="CHEBI:15378"/>
        <dbReference type="ChEBI" id="CHEBI:57287"/>
        <dbReference type="ChEBI" id="CHEBI:57387"/>
        <dbReference type="ChEBI" id="CHEBI:134064"/>
        <dbReference type="ChEBI" id="CHEBI:350546"/>
    </reaction>
    <physiologicalReaction direction="left-to-right" evidence="10">
        <dbReference type="Rhea" id="RHEA:51393"/>
    </physiologicalReaction>
</comment>
<comment type="pathway">
    <text evidence="3">Aromatic compound metabolism; melatonin biosynthesis; melatonin from serotonin: step 1/2.</text>
</comment>
<keyword evidence="15" id="KW-1185">Reference proteome</keyword>
<comment type="caution">
    <text evidence="14">The sequence shown here is derived from an EMBL/GenBank/DDBJ whole genome shotgun (WGS) entry which is preliminary data.</text>
</comment>